<feature type="region of interest" description="Disordered" evidence="1">
    <location>
        <begin position="108"/>
        <end position="135"/>
    </location>
</feature>
<organism evidence="3 4">
    <name type="scientific">Aotine betaherpesvirus 1</name>
    <dbReference type="NCBI Taxonomy" id="50290"/>
    <lineage>
        <taxon>Viruses</taxon>
        <taxon>Duplodnaviria</taxon>
        <taxon>Heunggongvirae</taxon>
        <taxon>Peploviricota</taxon>
        <taxon>Herviviricetes</taxon>
        <taxon>Herpesvirales</taxon>
        <taxon>Orthoherpesviridae</taxon>
        <taxon>Betaherpesvirinae</taxon>
        <taxon>Cytomegalovirus</taxon>
        <taxon>Cytomegalovirus aotinebeta1</taxon>
    </lineage>
</organism>
<proteinExistence type="predicted"/>
<feature type="transmembrane region" description="Helical" evidence="2">
    <location>
        <begin position="71"/>
        <end position="92"/>
    </location>
</feature>
<accession>G8XU76</accession>
<feature type="transmembrane region" description="Helical" evidence="2">
    <location>
        <begin position="43"/>
        <end position="65"/>
    </location>
</feature>
<keyword evidence="2" id="KW-1133">Transmembrane helix</keyword>
<keyword evidence="2" id="KW-0812">Transmembrane</keyword>
<dbReference type="GeneID" id="11464180"/>
<dbReference type="RefSeq" id="YP_004940027.1">
    <property type="nucleotide sequence ID" value="NC_016447.1"/>
</dbReference>
<protein>
    <submittedName>
        <fullName evidence="3">Protein A3</fullName>
    </submittedName>
</protein>
<gene>
    <name evidence="3" type="primary">A3</name>
</gene>
<feature type="compositionally biased region" description="Polar residues" evidence="1">
    <location>
        <begin position="123"/>
        <end position="135"/>
    </location>
</feature>
<evidence type="ECO:0000256" key="1">
    <source>
        <dbReference type="SAM" id="MobiDB-lite"/>
    </source>
</evidence>
<feature type="region of interest" description="Disordered" evidence="1">
    <location>
        <begin position="1"/>
        <end position="36"/>
    </location>
</feature>
<dbReference type="KEGG" id="vg:11464180"/>
<evidence type="ECO:0000256" key="2">
    <source>
        <dbReference type="SAM" id="Phobius"/>
    </source>
</evidence>
<evidence type="ECO:0000313" key="4">
    <source>
        <dbReference type="Proteomes" id="UP000113968"/>
    </source>
</evidence>
<sequence length="135" mass="15209">MASNDGEGIESTPLEETRQQDVEAQQKSNGKGKESCPHRCRRFMWLVLQIWMLVLQLLMLISTLILHENKFLSIFSGVLFSTSVLILIILLLRGYKPLPEIKLPCRKTATDTDKKATGATEYQPCSPTEQSTEAL</sequence>
<dbReference type="EMBL" id="FJ483970">
    <property type="protein sequence ID" value="AEV80813.1"/>
    <property type="molecule type" value="Genomic_DNA"/>
</dbReference>
<dbReference type="Proteomes" id="UP000113968">
    <property type="component" value="Segment"/>
</dbReference>
<name>G8XU76_9BETA</name>
<reference evidence="3" key="1">
    <citation type="submission" date="2011-12" db="EMBL/GenBank/DDBJ databases">
        <title>Comparative genomics of primate cytomegaloviruses.</title>
        <authorList>
            <person name="Davison A.J."/>
            <person name="Holton M."/>
            <person name="Dolan A."/>
            <person name="Dargan D.J."/>
            <person name="Gatherer D."/>
            <person name="Hayward G.S."/>
        </authorList>
    </citation>
    <scope>NUCLEOTIDE SEQUENCE [LARGE SCALE GENOMIC DNA]</scope>
    <source>
        <strain evidence="3">S34E</strain>
    </source>
</reference>
<keyword evidence="2" id="KW-0472">Membrane</keyword>
<evidence type="ECO:0000313" key="3">
    <source>
        <dbReference type="EMBL" id="AEV80813.1"/>
    </source>
</evidence>
<keyword evidence="4" id="KW-1185">Reference proteome</keyword>